<evidence type="ECO:0000256" key="2">
    <source>
        <dbReference type="ARBA" id="ARBA00022840"/>
    </source>
</evidence>
<dbReference type="Pfam" id="PF00072">
    <property type="entry name" value="Response_reg"/>
    <property type="match status" value="1"/>
</dbReference>
<dbReference type="Gene3D" id="1.10.10.60">
    <property type="entry name" value="Homeodomain-like"/>
    <property type="match status" value="1"/>
</dbReference>
<dbReference type="PANTHER" id="PTHR32071">
    <property type="entry name" value="TRANSCRIPTIONAL REGULATORY PROTEIN"/>
    <property type="match status" value="1"/>
</dbReference>
<evidence type="ECO:0000256" key="4">
    <source>
        <dbReference type="ARBA" id="ARBA00023125"/>
    </source>
</evidence>
<feature type="domain" description="Sigma-54 factor interaction" evidence="7">
    <location>
        <begin position="142"/>
        <end position="371"/>
    </location>
</feature>
<protein>
    <submittedName>
        <fullName evidence="9">Two-component system response regulator PilR (NtrC family)</fullName>
    </submittedName>
</protein>
<dbReference type="InterPro" id="IPR011006">
    <property type="entry name" value="CheY-like_superfamily"/>
</dbReference>
<dbReference type="PROSITE" id="PS00688">
    <property type="entry name" value="SIGMA54_INTERACT_3"/>
    <property type="match status" value="1"/>
</dbReference>
<dbReference type="PROSITE" id="PS00676">
    <property type="entry name" value="SIGMA54_INTERACT_2"/>
    <property type="match status" value="1"/>
</dbReference>
<dbReference type="Gene3D" id="3.40.50.300">
    <property type="entry name" value="P-loop containing nucleotide triphosphate hydrolases"/>
    <property type="match status" value="1"/>
</dbReference>
<dbReference type="SUPFAM" id="SSF46689">
    <property type="entry name" value="Homeodomain-like"/>
    <property type="match status" value="1"/>
</dbReference>
<evidence type="ECO:0000256" key="1">
    <source>
        <dbReference type="ARBA" id="ARBA00022741"/>
    </source>
</evidence>
<dbReference type="InterPro" id="IPR058031">
    <property type="entry name" value="AAA_lid_NorR"/>
</dbReference>
<feature type="domain" description="Response regulatory" evidence="8">
    <location>
        <begin position="6"/>
        <end position="120"/>
    </location>
</feature>
<dbReference type="SUPFAM" id="SSF52540">
    <property type="entry name" value="P-loop containing nucleoside triphosphate hydrolases"/>
    <property type="match status" value="1"/>
</dbReference>
<dbReference type="InterPro" id="IPR009057">
    <property type="entry name" value="Homeodomain-like_sf"/>
</dbReference>
<dbReference type="Proteomes" id="UP000269708">
    <property type="component" value="Unassembled WGS sequence"/>
</dbReference>
<evidence type="ECO:0000259" key="8">
    <source>
        <dbReference type="PROSITE" id="PS50110"/>
    </source>
</evidence>
<feature type="modified residue" description="4-aspartylphosphate" evidence="6">
    <location>
        <position position="55"/>
    </location>
</feature>
<accession>A0A3N4VR30</accession>
<dbReference type="InterPro" id="IPR001789">
    <property type="entry name" value="Sig_transdc_resp-reg_receiver"/>
</dbReference>
<dbReference type="Pfam" id="PF25601">
    <property type="entry name" value="AAA_lid_14"/>
    <property type="match status" value="1"/>
</dbReference>
<evidence type="ECO:0000256" key="6">
    <source>
        <dbReference type="PROSITE-ProRule" id="PRU00169"/>
    </source>
</evidence>
<dbReference type="GO" id="GO:0006355">
    <property type="term" value="P:regulation of DNA-templated transcription"/>
    <property type="evidence" value="ECO:0007669"/>
    <property type="project" value="InterPro"/>
</dbReference>
<dbReference type="PANTHER" id="PTHR32071:SF100">
    <property type="entry name" value="RESPONSE REGULATOR PROTEIN PILR"/>
    <property type="match status" value="1"/>
</dbReference>
<dbReference type="Pfam" id="PF02954">
    <property type="entry name" value="HTH_8"/>
    <property type="match status" value="1"/>
</dbReference>
<evidence type="ECO:0000256" key="5">
    <source>
        <dbReference type="ARBA" id="ARBA00023163"/>
    </source>
</evidence>
<keyword evidence="2" id="KW-0067">ATP-binding</keyword>
<dbReference type="Gene3D" id="3.40.50.2300">
    <property type="match status" value="1"/>
</dbReference>
<dbReference type="SUPFAM" id="SSF52172">
    <property type="entry name" value="CheY-like"/>
    <property type="match status" value="1"/>
</dbReference>
<keyword evidence="1" id="KW-0547">Nucleotide-binding</keyword>
<keyword evidence="6" id="KW-0597">Phosphoprotein</keyword>
<comment type="caution">
    <text evidence="9">The sequence shown here is derived from an EMBL/GenBank/DDBJ whole genome shotgun (WGS) entry which is preliminary data.</text>
</comment>
<dbReference type="SMART" id="SM00382">
    <property type="entry name" value="AAA"/>
    <property type="match status" value="1"/>
</dbReference>
<dbReference type="Pfam" id="PF00158">
    <property type="entry name" value="Sigma54_activat"/>
    <property type="match status" value="1"/>
</dbReference>
<dbReference type="EMBL" id="RKQN01000002">
    <property type="protein sequence ID" value="RPE79507.1"/>
    <property type="molecule type" value="Genomic_DNA"/>
</dbReference>
<keyword evidence="4" id="KW-0238">DNA-binding</keyword>
<dbReference type="RefSeq" id="WP_123769706.1">
    <property type="nucleotide sequence ID" value="NZ_RKQN01000002.1"/>
</dbReference>
<dbReference type="InterPro" id="IPR002078">
    <property type="entry name" value="Sigma_54_int"/>
</dbReference>
<dbReference type="AlphaFoldDB" id="A0A3N4VR30"/>
<dbReference type="InterPro" id="IPR003593">
    <property type="entry name" value="AAA+_ATPase"/>
</dbReference>
<organism evidence="9 10">
    <name type="scientific">Vulcaniibacterium tengchongense</name>
    <dbReference type="NCBI Taxonomy" id="1273429"/>
    <lineage>
        <taxon>Bacteria</taxon>
        <taxon>Pseudomonadati</taxon>
        <taxon>Pseudomonadota</taxon>
        <taxon>Gammaproteobacteria</taxon>
        <taxon>Lysobacterales</taxon>
        <taxon>Lysobacteraceae</taxon>
        <taxon>Vulcaniibacterium</taxon>
    </lineage>
</organism>
<dbReference type="PROSITE" id="PS50110">
    <property type="entry name" value="RESPONSE_REGULATORY"/>
    <property type="match status" value="1"/>
</dbReference>
<evidence type="ECO:0000259" key="7">
    <source>
        <dbReference type="PROSITE" id="PS50045"/>
    </source>
</evidence>
<dbReference type="PRINTS" id="PR01590">
    <property type="entry name" value="HTHFIS"/>
</dbReference>
<name>A0A3N4VR30_9GAMM</name>
<keyword evidence="5" id="KW-0804">Transcription</keyword>
<dbReference type="GO" id="GO:0005524">
    <property type="term" value="F:ATP binding"/>
    <property type="evidence" value="ECO:0007669"/>
    <property type="project" value="UniProtKB-KW"/>
</dbReference>
<dbReference type="Gene3D" id="1.10.8.60">
    <property type="match status" value="1"/>
</dbReference>
<evidence type="ECO:0000313" key="9">
    <source>
        <dbReference type="EMBL" id="RPE79507.1"/>
    </source>
</evidence>
<dbReference type="FunFam" id="3.40.50.300:FF:000006">
    <property type="entry name" value="DNA-binding transcriptional regulator NtrC"/>
    <property type="match status" value="1"/>
</dbReference>
<sequence length="476" mass="51407">MAETRSALVVDDERDIRELLVMTLGRMGLRCDTASTLAEARGQLGRNRYDLCLTDMRLPDGSGMELVAEISQKYPNTPVAMITAFGNVEAAVEALKAGAFDFVAKPVDLAVLRDLVRHALELNERRRPNGEAPAADRVASRLYGQSPAMAQLRQTIAKVARSQAPVYIVGESGVGKELVARTIHAEGGRASGPFVPVNCGAIPAELMESEFFGHKKGSFTGAHADKLGLFQSADGGTLFLDEIAELPLSMQVKLLRAIQEKSVRPVGANAEVPVDVRILSATHKDLAALVAEGKFRQDLYYRINVIELRVPALRERTEDLPGLSARILERLAKSQHRPVPQLSDDALAALRAYPFPGNVRELENILERALALAEGDHLDAADLHLPRVAPPVAPAAAAPAPAPPAPVPGAPVAVDPRTLSPRDTASSPLPSYIEEIERAAIQQALQENRYNKTRTAAALGITFRALRYKLKKLGIE</sequence>
<proteinExistence type="predicted"/>
<dbReference type="InterPro" id="IPR025944">
    <property type="entry name" value="Sigma_54_int_dom_CS"/>
</dbReference>
<dbReference type="GO" id="GO:0043565">
    <property type="term" value="F:sequence-specific DNA binding"/>
    <property type="evidence" value="ECO:0007669"/>
    <property type="project" value="InterPro"/>
</dbReference>
<evidence type="ECO:0000313" key="10">
    <source>
        <dbReference type="Proteomes" id="UP000269708"/>
    </source>
</evidence>
<dbReference type="InterPro" id="IPR002197">
    <property type="entry name" value="HTH_Fis"/>
</dbReference>
<dbReference type="CDD" id="cd00009">
    <property type="entry name" value="AAA"/>
    <property type="match status" value="1"/>
</dbReference>
<dbReference type="PROSITE" id="PS00675">
    <property type="entry name" value="SIGMA54_INTERACT_1"/>
    <property type="match status" value="1"/>
</dbReference>
<keyword evidence="10" id="KW-1185">Reference proteome</keyword>
<reference evidence="9 10" key="1">
    <citation type="submission" date="2018-11" db="EMBL/GenBank/DDBJ databases">
        <title>Genomic Encyclopedia of Type Strains, Phase IV (KMG-IV): sequencing the most valuable type-strain genomes for metagenomic binning, comparative biology and taxonomic classification.</title>
        <authorList>
            <person name="Goeker M."/>
        </authorList>
    </citation>
    <scope>NUCLEOTIDE SEQUENCE [LARGE SCALE GENOMIC DNA]</scope>
    <source>
        <strain evidence="9 10">DSM 25623</strain>
    </source>
</reference>
<dbReference type="InterPro" id="IPR025662">
    <property type="entry name" value="Sigma_54_int_dom_ATP-bd_1"/>
</dbReference>
<dbReference type="GO" id="GO:0000160">
    <property type="term" value="P:phosphorelay signal transduction system"/>
    <property type="evidence" value="ECO:0007669"/>
    <property type="project" value="InterPro"/>
</dbReference>
<dbReference type="InterPro" id="IPR025943">
    <property type="entry name" value="Sigma_54_int_dom_ATP-bd_2"/>
</dbReference>
<dbReference type="OrthoDB" id="9804019at2"/>
<dbReference type="SMART" id="SM00448">
    <property type="entry name" value="REC"/>
    <property type="match status" value="1"/>
</dbReference>
<dbReference type="InterPro" id="IPR027417">
    <property type="entry name" value="P-loop_NTPase"/>
</dbReference>
<evidence type="ECO:0000256" key="3">
    <source>
        <dbReference type="ARBA" id="ARBA00023015"/>
    </source>
</evidence>
<gene>
    <name evidence="9" type="ORF">EDC50_1326</name>
</gene>
<dbReference type="PROSITE" id="PS50045">
    <property type="entry name" value="SIGMA54_INTERACT_4"/>
    <property type="match status" value="1"/>
</dbReference>
<keyword evidence="3" id="KW-0805">Transcription regulation</keyword>